<keyword evidence="3" id="KW-1185">Reference proteome</keyword>
<evidence type="ECO:0000313" key="2">
    <source>
        <dbReference type="EMBL" id="PXX53451.1"/>
    </source>
</evidence>
<keyword evidence="2" id="KW-0966">Cell projection</keyword>
<keyword evidence="2" id="KW-0969">Cilium</keyword>
<proteinExistence type="predicted"/>
<dbReference type="GO" id="GO:0016887">
    <property type="term" value="F:ATP hydrolysis activity"/>
    <property type="evidence" value="ECO:0007669"/>
    <property type="project" value="TreeGrafter"/>
</dbReference>
<dbReference type="PANTHER" id="PTHR43384">
    <property type="entry name" value="SEPTUM SITE-DETERMINING PROTEIN MIND HOMOLOG, CHLOROPLASTIC-RELATED"/>
    <property type="match status" value="1"/>
</dbReference>
<dbReference type="SUPFAM" id="SSF52540">
    <property type="entry name" value="P-loop containing nucleoside triphosphate hydrolases"/>
    <property type="match status" value="1"/>
</dbReference>
<dbReference type="PANTHER" id="PTHR43384:SF14">
    <property type="entry name" value="ESX-1 SECRETION-ASSOCIATED PROTEIN ESPI"/>
    <property type="match status" value="1"/>
</dbReference>
<evidence type="ECO:0000313" key="3">
    <source>
        <dbReference type="Proteomes" id="UP000247569"/>
    </source>
</evidence>
<dbReference type="GO" id="GO:0005524">
    <property type="term" value="F:ATP binding"/>
    <property type="evidence" value="ECO:0007669"/>
    <property type="project" value="TreeGrafter"/>
</dbReference>
<gene>
    <name evidence="2" type="ORF">DFR70_12762</name>
</gene>
<feature type="region of interest" description="Disordered" evidence="1">
    <location>
        <begin position="1"/>
        <end position="97"/>
    </location>
</feature>
<organism evidence="2 3">
    <name type="scientific">Nocardia tenerifensis</name>
    <dbReference type="NCBI Taxonomy" id="228006"/>
    <lineage>
        <taxon>Bacteria</taxon>
        <taxon>Bacillati</taxon>
        <taxon>Actinomycetota</taxon>
        <taxon>Actinomycetes</taxon>
        <taxon>Mycobacteriales</taxon>
        <taxon>Nocardiaceae</taxon>
        <taxon>Nocardia</taxon>
    </lineage>
</organism>
<dbReference type="AlphaFoldDB" id="A0A318JNU7"/>
<protein>
    <submittedName>
        <fullName evidence="2">MinD-like ATPase involved in chromosome partitioning or flagellar assembly</fullName>
    </submittedName>
</protein>
<dbReference type="OrthoDB" id="4640801at2"/>
<dbReference type="InterPro" id="IPR027417">
    <property type="entry name" value="P-loop_NTPase"/>
</dbReference>
<evidence type="ECO:0000256" key="1">
    <source>
        <dbReference type="SAM" id="MobiDB-lite"/>
    </source>
</evidence>
<name>A0A318JNU7_9NOCA</name>
<dbReference type="GO" id="GO:0009898">
    <property type="term" value="C:cytoplasmic side of plasma membrane"/>
    <property type="evidence" value="ECO:0007669"/>
    <property type="project" value="TreeGrafter"/>
</dbReference>
<sequence length="480" mass="51426">MRPWLLKPPGSEHLDPATRGPHAIDPSTDSEEAELMDNTSAPHSGNDDEEDYTAERPVNLRRQRLRPRYETTSAPEASGTEPEGNERGPSGPYRVEDWSAPAASEQDLAAAREVRLAMVLEPAPAVESEPARWGWRGALNTVGCRFKPSAAGPEVAYRRAVQRIRQPLPGTSVVAVANPKGGSGVTPTTIVLSGLFGQFRGGQVVAWDANEACGTLAARAAVCEGPETVWDVLECARELCSPDRDASALGRLLQRQPTLDEVLASDQTPAGTATLGREECAAIMAVLRRQRTMILIDTGSNERAPAFEWAMETATQLVVPVTGRRDSVVAALRLLDGLAQSGHIALAARAVVVYAEEPGTSSGRALAALDRAGVQRVLTVPFDRMLADGDRIILSRLGCAGVQAWAEVAAAVADGLAEALGSRWAPADTDFVPDSRPGPDPRHTRSHRQLPACGMDEKSDVRNERNMLCGWKSGAYTVDW</sequence>
<dbReference type="EMBL" id="QJKF01000027">
    <property type="protein sequence ID" value="PXX53451.1"/>
    <property type="molecule type" value="Genomic_DNA"/>
</dbReference>
<dbReference type="GO" id="GO:0005829">
    <property type="term" value="C:cytosol"/>
    <property type="evidence" value="ECO:0007669"/>
    <property type="project" value="TreeGrafter"/>
</dbReference>
<feature type="region of interest" description="Disordered" evidence="1">
    <location>
        <begin position="427"/>
        <end position="449"/>
    </location>
</feature>
<dbReference type="Proteomes" id="UP000247569">
    <property type="component" value="Unassembled WGS sequence"/>
</dbReference>
<comment type="caution">
    <text evidence="2">The sequence shown here is derived from an EMBL/GenBank/DDBJ whole genome shotgun (WGS) entry which is preliminary data.</text>
</comment>
<reference evidence="2 3" key="1">
    <citation type="submission" date="2018-05" db="EMBL/GenBank/DDBJ databases">
        <title>Genomic Encyclopedia of Type Strains, Phase IV (KMG-IV): sequencing the most valuable type-strain genomes for metagenomic binning, comparative biology and taxonomic classification.</title>
        <authorList>
            <person name="Goeker M."/>
        </authorList>
    </citation>
    <scope>NUCLEOTIDE SEQUENCE [LARGE SCALE GENOMIC DNA]</scope>
    <source>
        <strain evidence="2 3">DSM 44704</strain>
    </source>
</reference>
<dbReference type="InterPro" id="IPR050625">
    <property type="entry name" value="ParA/MinD_ATPase"/>
</dbReference>
<dbReference type="Gene3D" id="3.40.50.300">
    <property type="entry name" value="P-loop containing nucleotide triphosphate hydrolases"/>
    <property type="match status" value="1"/>
</dbReference>
<dbReference type="GO" id="GO:0051782">
    <property type="term" value="P:negative regulation of cell division"/>
    <property type="evidence" value="ECO:0007669"/>
    <property type="project" value="TreeGrafter"/>
</dbReference>
<keyword evidence="2" id="KW-0282">Flagellum</keyword>
<accession>A0A318JNU7</accession>